<evidence type="ECO:0000256" key="1">
    <source>
        <dbReference type="ARBA" id="ARBA00023186"/>
    </source>
</evidence>
<protein>
    <recommendedName>
        <fullName evidence="3">Co-chaperone HscB C-terminal oligomerisation domain-containing protein</fullName>
    </recommendedName>
</protein>
<keyword evidence="2" id="KW-0732">Signal</keyword>
<feature type="signal peptide" evidence="2">
    <location>
        <begin position="1"/>
        <end position="22"/>
    </location>
</feature>
<keyword evidence="5" id="KW-1185">Reference proteome</keyword>
<gene>
    <name evidence="4" type="ORF">Celaphus_00014635</name>
</gene>
<dbReference type="GO" id="GO:0051259">
    <property type="term" value="P:protein complex oligomerization"/>
    <property type="evidence" value="ECO:0007669"/>
    <property type="project" value="InterPro"/>
</dbReference>
<reference evidence="4 5" key="1">
    <citation type="journal article" date="2018" name="Mol. Genet. Genomics">
        <title>The red deer Cervus elaphus genome CerEla1.0: sequencing, annotating, genes, and chromosomes.</title>
        <authorList>
            <person name="Bana N.A."/>
            <person name="Nyiri A."/>
            <person name="Nagy J."/>
            <person name="Frank K."/>
            <person name="Nagy T."/>
            <person name="Steger V."/>
            <person name="Schiller M."/>
            <person name="Lakatos P."/>
            <person name="Sugar L."/>
            <person name="Horn P."/>
            <person name="Barta E."/>
            <person name="Orosz L."/>
        </authorList>
    </citation>
    <scope>NUCLEOTIDE SEQUENCE [LARGE SCALE GENOMIC DNA]</scope>
    <source>
        <strain evidence="4">Hungarian</strain>
    </source>
</reference>
<dbReference type="Proteomes" id="UP000242450">
    <property type="component" value="Chromosome 7"/>
</dbReference>
<dbReference type="Gene3D" id="1.20.1280.20">
    <property type="entry name" value="HscB, C-terminal domain"/>
    <property type="match status" value="1"/>
</dbReference>
<dbReference type="Pfam" id="PF07743">
    <property type="entry name" value="HSCB_C"/>
    <property type="match status" value="1"/>
</dbReference>
<feature type="domain" description="Co-chaperone HscB C-terminal oligomerisation" evidence="3">
    <location>
        <begin position="89"/>
        <end position="133"/>
    </location>
</feature>
<evidence type="ECO:0000313" key="4">
    <source>
        <dbReference type="EMBL" id="OWK13066.1"/>
    </source>
</evidence>
<dbReference type="InterPro" id="IPR036386">
    <property type="entry name" value="HscB_C_sf"/>
</dbReference>
<dbReference type="AlphaFoldDB" id="A0A212D4F4"/>
<feature type="chain" id="PRO_5013210844" description="Co-chaperone HscB C-terminal oligomerisation domain-containing protein" evidence="2">
    <location>
        <begin position="23"/>
        <end position="139"/>
    </location>
</feature>
<evidence type="ECO:0000256" key="2">
    <source>
        <dbReference type="SAM" id="SignalP"/>
    </source>
</evidence>
<keyword evidence="1" id="KW-0143">Chaperone</keyword>
<name>A0A212D4F4_CEREH</name>
<dbReference type="OrthoDB" id="448954at2759"/>
<sequence>MWGGRTGALLLVSGLWSTGVPGEDCKLQCCVPGREQPSTMLELRRPGGPIAGHGLLCTQCLTLQLPDPTRDDVSLTDRTAPSESTLFLQPEVSAKQKELTDEVSRAFERDDFEKAKELLTKMRYFSNAEEKIKLKKIPL</sequence>
<proteinExistence type="predicted"/>
<comment type="caution">
    <text evidence="4">The sequence shown here is derived from an EMBL/GenBank/DDBJ whole genome shotgun (WGS) entry which is preliminary data.</text>
</comment>
<dbReference type="SUPFAM" id="SSF47144">
    <property type="entry name" value="HSC20 (HSCB), C-terminal oligomerisation domain"/>
    <property type="match status" value="1"/>
</dbReference>
<evidence type="ECO:0000259" key="3">
    <source>
        <dbReference type="Pfam" id="PF07743"/>
    </source>
</evidence>
<organism evidence="4 5">
    <name type="scientific">Cervus elaphus hippelaphus</name>
    <name type="common">European red deer</name>
    <dbReference type="NCBI Taxonomy" id="46360"/>
    <lineage>
        <taxon>Eukaryota</taxon>
        <taxon>Metazoa</taxon>
        <taxon>Chordata</taxon>
        <taxon>Craniata</taxon>
        <taxon>Vertebrata</taxon>
        <taxon>Euteleostomi</taxon>
        <taxon>Mammalia</taxon>
        <taxon>Eutheria</taxon>
        <taxon>Laurasiatheria</taxon>
        <taxon>Artiodactyla</taxon>
        <taxon>Ruminantia</taxon>
        <taxon>Pecora</taxon>
        <taxon>Cervidae</taxon>
        <taxon>Cervinae</taxon>
        <taxon>Cervus</taxon>
    </lineage>
</organism>
<evidence type="ECO:0000313" key="5">
    <source>
        <dbReference type="Proteomes" id="UP000242450"/>
    </source>
</evidence>
<accession>A0A212D4F4</accession>
<dbReference type="EMBL" id="MKHE01000007">
    <property type="protein sequence ID" value="OWK13066.1"/>
    <property type="molecule type" value="Genomic_DNA"/>
</dbReference>
<dbReference type="InterPro" id="IPR009073">
    <property type="entry name" value="HscB_oligo_C"/>
</dbReference>